<feature type="transmembrane region" description="Helical" evidence="1">
    <location>
        <begin position="303"/>
        <end position="325"/>
    </location>
</feature>
<keyword evidence="1" id="KW-1133">Transmembrane helix</keyword>
<keyword evidence="4" id="KW-1185">Reference proteome</keyword>
<reference evidence="3 4" key="1">
    <citation type="journal article" date="2019" name="Int. J. Syst. Evol. Microbiol.">
        <title>The Global Catalogue of Microorganisms (GCM) 10K type strain sequencing project: providing services to taxonomists for standard genome sequencing and annotation.</title>
        <authorList>
            <consortium name="The Broad Institute Genomics Platform"/>
            <consortium name="The Broad Institute Genome Sequencing Center for Infectious Disease"/>
            <person name="Wu L."/>
            <person name="Ma J."/>
        </authorList>
    </citation>
    <scope>NUCLEOTIDE SEQUENCE [LARGE SCALE GENOMIC DNA]</scope>
    <source>
        <strain evidence="3 4">PSRA2</strain>
    </source>
</reference>
<dbReference type="PANTHER" id="PTHR23527:SF1">
    <property type="entry name" value="BLL3282 PROTEIN"/>
    <property type="match status" value="1"/>
</dbReference>
<feature type="transmembrane region" description="Helical" evidence="1">
    <location>
        <begin position="211"/>
        <end position="234"/>
    </location>
</feature>
<organism evidence="3 4">
    <name type="scientific">Halomarina ordinaria</name>
    <dbReference type="NCBI Taxonomy" id="3033939"/>
    <lineage>
        <taxon>Archaea</taxon>
        <taxon>Methanobacteriati</taxon>
        <taxon>Methanobacteriota</taxon>
        <taxon>Stenosarchaea group</taxon>
        <taxon>Halobacteria</taxon>
        <taxon>Halobacteriales</taxon>
        <taxon>Natronomonadaceae</taxon>
        <taxon>Halomarina</taxon>
    </lineage>
</organism>
<feature type="transmembrane region" description="Helical" evidence="1">
    <location>
        <begin position="12"/>
        <end position="33"/>
    </location>
</feature>
<name>A0ABD5U9V9_9EURY</name>
<keyword evidence="1" id="KW-0472">Membrane</keyword>
<gene>
    <name evidence="3" type="ORF">ACFQHK_12595</name>
</gene>
<dbReference type="InterPro" id="IPR020846">
    <property type="entry name" value="MFS_dom"/>
</dbReference>
<dbReference type="Gene3D" id="1.20.1250.20">
    <property type="entry name" value="MFS general substrate transporter like domains"/>
    <property type="match status" value="2"/>
</dbReference>
<keyword evidence="1" id="KW-0812">Transmembrane</keyword>
<feature type="transmembrane region" description="Helical" evidence="1">
    <location>
        <begin position="371"/>
        <end position="389"/>
    </location>
</feature>
<dbReference type="RefSeq" id="WP_304449010.1">
    <property type="nucleotide sequence ID" value="NZ_JARRAH010000001.1"/>
</dbReference>
<dbReference type="InterPro" id="IPR036259">
    <property type="entry name" value="MFS_trans_sf"/>
</dbReference>
<feature type="domain" description="Major facilitator superfamily (MFS) profile" evidence="2">
    <location>
        <begin position="1"/>
        <end position="394"/>
    </location>
</feature>
<feature type="transmembrane region" description="Helical" evidence="1">
    <location>
        <begin position="240"/>
        <end position="265"/>
    </location>
</feature>
<evidence type="ECO:0000313" key="3">
    <source>
        <dbReference type="EMBL" id="MFC6837345.1"/>
    </source>
</evidence>
<feature type="transmembrane region" description="Helical" evidence="1">
    <location>
        <begin position="277"/>
        <end position="297"/>
    </location>
</feature>
<dbReference type="PANTHER" id="PTHR23527">
    <property type="entry name" value="BLL3282 PROTEIN"/>
    <property type="match status" value="1"/>
</dbReference>
<dbReference type="InterPro" id="IPR052952">
    <property type="entry name" value="MFS-Transporter"/>
</dbReference>
<evidence type="ECO:0000313" key="4">
    <source>
        <dbReference type="Proteomes" id="UP001596406"/>
    </source>
</evidence>
<feature type="transmembrane region" description="Helical" evidence="1">
    <location>
        <begin position="45"/>
        <end position="68"/>
    </location>
</feature>
<dbReference type="SUPFAM" id="SSF103473">
    <property type="entry name" value="MFS general substrate transporter"/>
    <property type="match status" value="1"/>
</dbReference>
<sequence length="400" mass="39280">MSRRSRGASGSWRSVAAVAGWQTAASLCYYSIFAATGFVREAFDLSATLVGVFLTAALLGYTVALFPSGAAVDALGEKRVMVAGLVALSVAALCVSVAPSYALLLLAGTLLGSAYSTAMPGSNRGIVASAPAGRENLAMGVKQVGVTAGSGAASLVVTGVAAVAAWQAGFWVVAALAGGYALGFVALYDGTEGSGRLAWPDLSGLGANRPYVLLVVAGLFVGATIFTTLGYVVLYVEDVVGGSVAAGGVVLALAQVTGSVGRVAAGGLADRLGGARGAATVALVQVGVAAGLFVLLARGTASLAVASLLFAGVGVSVLGSTGVFYSCLSDLVRAEDIGAATAGGQTAINVGGLAAPPLFGLLADGVGYAAGWWLLAGCSVAATLLLVAVRRDLRGPGTRV</sequence>
<accession>A0ABD5U9V9</accession>
<dbReference type="EMBL" id="JBHSXM010000001">
    <property type="protein sequence ID" value="MFC6837345.1"/>
    <property type="molecule type" value="Genomic_DNA"/>
</dbReference>
<dbReference type="Pfam" id="PF07690">
    <property type="entry name" value="MFS_1"/>
    <property type="match status" value="1"/>
</dbReference>
<comment type="caution">
    <text evidence="3">The sequence shown here is derived from an EMBL/GenBank/DDBJ whole genome shotgun (WGS) entry which is preliminary data.</text>
</comment>
<dbReference type="Proteomes" id="UP001596406">
    <property type="component" value="Unassembled WGS sequence"/>
</dbReference>
<evidence type="ECO:0000259" key="2">
    <source>
        <dbReference type="PROSITE" id="PS50850"/>
    </source>
</evidence>
<proteinExistence type="predicted"/>
<dbReference type="PROSITE" id="PS50850">
    <property type="entry name" value="MFS"/>
    <property type="match status" value="1"/>
</dbReference>
<protein>
    <submittedName>
        <fullName evidence="3">MFS transporter</fullName>
    </submittedName>
</protein>
<feature type="transmembrane region" description="Helical" evidence="1">
    <location>
        <begin position="170"/>
        <end position="190"/>
    </location>
</feature>
<feature type="transmembrane region" description="Helical" evidence="1">
    <location>
        <begin position="144"/>
        <end position="164"/>
    </location>
</feature>
<dbReference type="AlphaFoldDB" id="A0ABD5U9V9"/>
<evidence type="ECO:0000256" key="1">
    <source>
        <dbReference type="SAM" id="Phobius"/>
    </source>
</evidence>
<feature type="transmembrane region" description="Helical" evidence="1">
    <location>
        <begin position="80"/>
        <end position="98"/>
    </location>
</feature>
<dbReference type="InterPro" id="IPR011701">
    <property type="entry name" value="MFS"/>
</dbReference>